<dbReference type="PANTHER" id="PTHR37451:SF4">
    <property type="entry name" value="MARVEL DOMAIN-CONTAINING PROTEIN"/>
    <property type="match status" value="1"/>
</dbReference>
<keyword evidence="2" id="KW-1133">Transmembrane helix</keyword>
<reference evidence="3" key="2">
    <citation type="submission" date="2020-05" db="EMBL/GenBank/DDBJ databases">
        <authorList>
            <person name="Kim H.-S."/>
            <person name="Proctor R.H."/>
            <person name="Brown D.W."/>
        </authorList>
    </citation>
    <scope>NUCLEOTIDE SEQUENCE</scope>
    <source>
        <strain evidence="3">NRRL 22465</strain>
    </source>
</reference>
<feature type="region of interest" description="Disordered" evidence="1">
    <location>
        <begin position="192"/>
        <end position="234"/>
    </location>
</feature>
<keyword evidence="2" id="KW-0812">Transmembrane</keyword>
<evidence type="ECO:0000256" key="1">
    <source>
        <dbReference type="SAM" id="MobiDB-lite"/>
    </source>
</evidence>
<dbReference type="EMBL" id="JABEYC010000859">
    <property type="protein sequence ID" value="KAF4973422.1"/>
    <property type="molecule type" value="Genomic_DNA"/>
</dbReference>
<feature type="compositionally biased region" description="Low complexity" evidence="1">
    <location>
        <begin position="219"/>
        <end position="234"/>
    </location>
</feature>
<evidence type="ECO:0008006" key="5">
    <source>
        <dbReference type="Google" id="ProtNLM"/>
    </source>
</evidence>
<dbReference type="AlphaFoldDB" id="A0A8H4UC78"/>
<organism evidence="3 4">
    <name type="scientific">Fusarium zealandicum</name>
    <dbReference type="NCBI Taxonomy" id="1053134"/>
    <lineage>
        <taxon>Eukaryota</taxon>
        <taxon>Fungi</taxon>
        <taxon>Dikarya</taxon>
        <taxon>Ascomycota</taxon>
        <taxon>Pezizomycotina</taxon>
        <taxon>Sordariomycetes</taxon>
        <taxon>Hypocreomycetidae</taxon>
        <taxon>Hypocreales</taxon>
        <taxon>Nectriaceae</taxon>
        <taxon>Fusarium</taxon>
        <taxon>Fusarium staphyleae species complex</taxon>
    </lineage>
</organism>
<feature type="transmembrane region" description="Helical" evidence="2">
    <location>
        <begin position="83"/>
        <end position="104"/>
    </location>
</feature>
<feature type="non-terminal residue" evidence="3">
    <location>
        <position position="1"/>
    </location>
</feature>
<dbReference type="OrthoDB" id="5241662at2759"/>
<dbReference type="Proteomes" id="UP000635477">
    <property type="component" value="Unassembled WGS sequence"/>
</dbReference>
<evidence type="ECO:0000256" key="2">
    <source>
        <dbReference type="SAM" id="Phobius"/>
    </source>
</evidence>
<feature type="transmembrane region" description="Helical" evidence="2">
    <location>
        <begin position="20"/>
        <end position="41"/>
    </location>
</feature>
<feature type="compositionally biased region" description="Polar residues" evidence="1">
    <location>
        <begin position="195"/>
        <end position="205"/>
    </location>
</feature>
<proteinExistence type="predicted"/>
<keyword evidence="2" id="KW-0472">Membrane</keyword>
<gene>
    <name evidence="3" type="ORF">FZEAL_9335</name>
</gene>
<dbReference type="PANTHER" id="PTHR37451">
    <property type="entry name" value="MARVEL DOMAIN"/>
    <property type="match status" value="1"/>
</dbReference>
<reference evidence="3" key="1">
    <citation type="journal article" date="2020" name="BMC Genomics">
        <title>Correction to: Identification and distribution of gene clusters required for synthesis of sphingolipid metabolism inhibitors in diverse species of the filamentous fungus Fusarium.</title>
        <authorList>
            <person name="Kim H.S."/>
            <person name="Lohmar J.M."/>
            <person name="Busman M."/>
            <person name="Brown D.W."/>
            <person name="Naumann T.A."/>
            <person name="Divon H.H."/>
            <person name="Lysoe E."/>
            <person name="Uhlig S."/>
            <person name="Proctor R.H."/>
        </authorList>
    </citation>
    <scope>NUCLEOTIDE SEQUENCE</scope>
    <source>
        <strain evidence="3">NRRL 22465</strain>
    </source>
</reference>
<keyword evidence="4" id="KW-1185">Reference proteome</keyword>
<protein>
    <recommendedName>
        <fullName evidence="5">MARVEL domain-containing protein</fullName>
    </recommendedName>
</protein>
<feature type="transmembrane region" description="Helical" evidence="2">
    <location>
        <begin position="153"/>
        <end position="182"/>
    </location>
</feature>
<evidence type="ECO:0000313" key="4">
    <source>
        <dbReference type="Proteomes" id="UP000635477"/>
    </source>
</evidence>
<evidence type="ECO:0000313" key="3">
    <source>
        <dbReference type="EMBL" id="KAF4973422.1"/>
    </source>
</evidence>
<name>A0A8H4UC78_9HYPO</name>
<sequence length="234" mass="25843">MEQPQPQEKAASGHVLKTPVWVIVLRGLQFLIALIILGLCARMMHDAYLDEHGLSLAIALLTWLAVAYIVLTEKISALHSAYHIVGVLVFDGLLIVLWLAAWAATAARRAKYVVPVWADNCFDDGSTLDSKTCEIFKRGTVDKRDVILFKTGLAMLSAIAGLGALVWLLFIATFVWTLIMFLRGRKEGRFAMGTSGATTPSNNYQMDPKIAESQPMTNPQHHQGQPQHHQGQPQ</sequence>
<feature type="transmembrane region" description="Helical" evidence="2">
    <location>
        <begin position="53"/>
        <end position="71"/>
    </location>
</feature>
<comment type="caution">
    <text evidence="3">The sequence shown here is derived from an EMBL/GenBank/DDBJ whole genome shotgun (WGS) entry which is preliminary data.</text>
</comment>
<accession>A0A8H4UC78</accession>